<dbReference type="InterPro" id="IPR006225">
    <property type="entry name" value="PsdUridine_synth_RluC/D"/>
</dbReference>
<dbReference type="SUPFAM" id="SSF55174">
    <property type="entry name" value="Alpha-L RNA-binding motif"/>
    <property type="match status" value="1"/>
</dbReference>
<keyword evidence="9" id="KW-1185">Reference proteome</keyword>
<dbReference type="SMART" id="SM00363">
    <property type="entry name" value="S4"/>
    <property type="match status" value="1"/>
</dbReference>
<accession>A0A0P6XGK9</accession>
<feature type="active site" evidence="4">
    <location>
        <position position="142"/>
    </location>
</feature>
<evidence type="ECO:0000313" key="9">
    <source>
        <dbReference type="Proteomes" id="UP000050544"/>
    </source>
</evidence>
<evidence type="ECO:0000256" key="4">
    <source>
        <dbReference type="PIRSR" id="PIRSR606225-1"/>
    </source>
</evidence>
<name>A0A0P6XGK9_9CHLR</name>
<evidence type="ECO:0000259" key="7">
    <source>
        <dbReference type="SMART" id="SM00363"/>
    </source>
</evidence>
<dbReference type="SUPFAM" id="SSF55120">
    <property type="entry name" value="Pseudouridine synthase"/>
    <property type="match status" value="1"/>
</dbReference>
<dbReference type="Pfam" id="PF00849">
    <property type="entry name" value="PseudoU_synth_2"/>
    <property type="match status" value="1"/>
</dbReference>
<dbReference type="RefSeq" id="WP_054522114.1">
    <property type="nucleotide sequence ID" value="NZ_LGKO01000005.1"/>
</dbReference>
<dbReference type="InterPro" id="IPR036986">
    <property type="entry name" value="S4_RNA-bd_sf"/>
</dbReference>
<dbReference type="PATRIC" id="fig|869279.4.peg.1781"/>
<dbReference type="PROSITE" id="PS50889">
    <property type="entry name" value="S4"/>
    <property type="match status" value="1"/>
</dbReference>
<dbReference type="InterPro" id="IPR050188">
    <property type="entry name" value="RluA_PseudoU_synthase"/>
</dbReference>
<dbReference type="GO" id="GO:0003723">
    <property type="term" value="F:RNA binding"/>
    <property type="evidence" value="ECO:0007669"/>
    <property type="project" value="UniProtKB-KW"/>
</dbReference>
<comment type="catalytic activity">
    <reaction evidence="1 6">
        <text>a uridine in RNA = a pseudouridine in RNA</text>
        <dbReference type="Rhea" id="RHEA:48348"/>
        <dbReference type="Rhea" id="RHEA-COMP:12068"/>
        <dbReference type="Rhea" id="RHEA-COMP:12069"/>
        <dbReference type="ChEBI" id="CHEBI:65314"/>
        <dbReference type="ChEBI" id="CHEBI:65315"/>
    </reaction>
</comment>
<dbReference type="Gene3D" id="3.30.2350.10">
    <property type="entry name" value="Pseudouridine synthase"/>
    <property type="match status" value="1"/>
</dbReference>
<dbReference type="Proteomes" id="UP000050544">
    <property type="component" value="Unassembled WGS sequence"/>
</dbReference>
<dbReference type="PANTHER" id="PTHR21600:SF44">
    <property type="entry name" value="RIBOSOMAL LARGE SUBUNIT PSEUDOURIDINE SYNTHASE D"/>
    <property type="match status" value="1"/>
</dbReference>
<keyword evidence="3 6" id="KW-0413">Isomerase</keyword>
<dbReference type="PROSITE" id="PS01129">
    <property type="entry name" value="PSI_RLU"/>
    <property type="match status" value="1"/>
</dbReference>
<dbReference type="EMBL" id="LGKO01000005">
    <property type="protein sequence ID" value="KPL82596.1"/>
    <property type="molecule type" value="Genomic_DNA"/>
</dbReference>
<evidence type="ECO:0000313" key="8">
    <source>
        <dbReference type="EMBL" id="KPL82596.1"/>
    </source>
</evidence>
<comment type="function">
    <text evidence="6">Responsible for synthesis of pseudouridine from uracil.</text>
</comment>
<dbReference type="OrthoDB" id="9773999at2"/>
<evidence type="ECO:0000256" key="1">
    <source>
        <dbReference type="ARBA" id="ARBA00000073"/>
    </source>
</evidence>
<dbReference type="Pfam" id="PF01479">
    <property type="entry name" value="S4"/>
    <property type="match status" value="1"/>
</dbReference>
<gene>
    <name evidence="8" type="ORF">SE15_10805</name>
</gene>
<evidence type="ECO:0000256" key="5">
    <source>
        <dbReference type="PROSITE-ProRule" id="PRU00182"/>
    </source>
</evidence>
<dbReference type="InterPro" id="IPR006224">
    <property type="entry name" value="PsdUridine_synth_RluA-like_CS"/>
</dbReference>
<dbReference type="NCBIfam" id="TIGR00005">
    <property type="entry name" value="rluA_subfam"/>
    <property type="match status" value="1"/>
</dbReference>
<dbReference type="InterPro" id="IPR002942">
    <property type="entry name" value="S4_RNA-bd"/>
</dbReference>
<protein>
    <recommendedName>
        <fullName evidence="6">Pseudouridine synthase</fullName>
        <ecNumber evidence="6">5.4.99.-</ecNumber>
    </recommendedName>
</protein>
<evidence type="ECO:0000256" key="3">
    <source>
        <dbReference type="ARBA" id="ARBA00023235"/>
    </source>
</evidence>
<dbReference type="GO" id="GO:0000455">
    <property type="term" value="P:enzyme-directed rRNA pseudouridine synthesis"/>
    <property type="evidence" value="ECO:0007669"/>
    <property type="project" value="TreeGrafter"/>
</dbReference>
<dbReference type="AlphaFoldDB" id="A0A0P6XGK9"/>
<feature type="domain" description="RNA-binding S4" evidence="7">
    <location>
        <begin position="18"/>
        <end position="78"/>
    </location>
</feature>
<proteinExistence type="inferred from homology"/>
<organism evidence="8 9">
    <name type="scientific">Thermanaerothrix daxensis</name>
    <dbReference type="NCBI Taxonomy" id="869279"/>
    <lineage>
        <taxon>Bacteria</taxon>
        <taxon>Bacillati</taxon>
        <taxon>Chloroflexota</taxon>
        <taxon>Anaerolineae</taxon>
        <taxon>Anaerolineales</taxon>
        <taxon>Anaerolineaceae</taxon>
        <taxon>Thermanaerothrix</taxon>
    </lineage>
</organism>
<dbReference type="EC" id="5.4.99.-" evidence="6"/>
<dbReference type="STRING" id="869279.SE15_10805"/>
<dbReference type="InterPro" id="IPR006145">
    <property type="entry name" value="PsdUridine_synth_RsuA/RluA"/>
</dbReference>
<evidence type="ECO:0000256" key="2">
    <source>
        <dbReference type="ARBA" id="ARBA00010876"/>
    </source>
</evidence>
<sequence>MNESSQVIAFVYEGPGEERLDKVLVQKLPEFSRARLQSLIKDGKVSLNGRVVTKTGFAVQPRQQIQILLPPPEPSSLQPEPIPLDIVFENGDLLIINKPAGMVVHPSPGHAQGTLVHGILAYHPDLEGVGGERRPGIVHRLDKDTSGLLLVAKNDRAHRWLQEQFRNRQVQKTYLALVDGHPPTPQGRIEAPIGRDPAHRQRMSVLPPGKGREAITEYRVRESFRQHALLEVHPLTGRTHQIRVHMAFLGCPLVGDTLYGHRRPSLSLQRHFLHAARLTLRLPGEREPCTFEAPLPADLQALLEWLRRYQSA</sequence>
<reference evidence="8 9" key="1">
    <citation type="submission" date="2015-07" db="EMBL/GenBank/DDBJ databases">
        <title>Whole genome sequence of Thermanaerothrix daxensis DSM 23592.</title>
        <authorList>
            <person name="Hemp J."/>
            <person name="Ward L.M."/>
            <person name="Pace L.A."/>
            <person name="Fischer W.W."/>
        </authorList>
    </citation>
    <scope>NUCLEOTIDE SEQUENCE [LARGE SCALE GENOMIC DNA]</scope>
    <source>
        <strain evidence="8 9">GNS-1</strain>
    </source>
</reference>
<dbReference type="PANTHER" id="PTHR21600">
    <property type="entry name" value="MITOCHONDRIAL RNA PSEUDOURIDINE SYNTHASE"/>
    <property type="match status" value="1"/>
</dbReference>
<comment type="similarity">
    <text evidence="2 6">Belongs to the pseudouridine synthase RluA family.</text>
</comment>
<dbReference type="CDD" id="cd02869">
    <property type="entry name" value="PseudoU_synth_RluA_like"/>
    <property type="match status" value="1"/>
</dbReference>
<dbReference type="InterPro" id="IPR020103">
    <property type="entry name" value="PsdUridine_synth_cat_dom_sf"/>
</dbReference>
<dbReference type="Gene3D" id="3.10.290.10">
    <property type="entry name" value="RNA-binding S4 domain"/>
    <property type="match status" value="1"/>
</dbReference>
<evidence type="ECO:0000256" key="6">
    <source>
        <dbReference type="RuleBase" id="RU362028"/>
    </source>
</evidence>
<comment type="caution">
    <text evidence="8">The sequence shown here is derived from an EMBL/GenBank/DDBJ whole genome shotgun (WGS) entry which is preliminary data.</text>
</comment>
<dbReference type="GO" id="GO:0120159">
    <property type="term" value="F:rRNA pseudouridine synthase activity"/>
    <property type="evidence" value="ECO:0007669"/>
    <property type="project" value="UniProtKB-ARBA"/>
</dbReference>
<dbReference type="CDD" id="cd00165">
    <property type="entry name" value="S4"/>
    <property type="match status" value="1"/>
</dbReference>
<keyword evidence="5" id="KW-0694">RNA-binding</keyword>